<proteinExistence type="inferred from homology"/>
<evidence type="ECO:0000256" key="9">
    <source>
        <dbReference type="ARBA" id="ARBA00023225"/>
    </source>
</evidence>
<keyword evidence="9" id="KW-1006">Bacterial flagellum protein export</keyword>
<dbReference type="GO" id="GO:0015031">
    <property type="term" value="P:protein transport"/>
    <property type="evidence" value="ECO:0007669"/>
    <property type="project" value="UniProtKB-KW"/>
</dbReference>
<dbReference type="PANTHER" id="PTHR34982:SF1">
    <property type="entry name" value="FLAGELLAR ASSEMBLY PROTEIN FLIH"/>
    <property type="match status" value="1"/>
</dbReference>
<keyword evidence="11" id="KW-0966">Cell projection</keyword>
<dbReference type="GO" id="GO:0009288">
    <property type="term" value="C:bacterial-type flagellum"/>
    <property type="evidence" value="ECO:0007669"/>
    <property type="project" value="InterPro"/>
</dbReference>
<comment type="similarity">
    <text evidence="3">Belongs to the FliH family.</text>
</comment>
<accession>A0A4D6XRS3</accession>
<evidence type="ECO:0000256" key="7">
    <source>
        <dbReference type="ARBA" id="ARBA00022795"/>
    </source>
</evidence>
<keyword evidence="11" id="KW-0282">Flagellum</keyword>
<evidence type="ECO:0000313" key="12">
    <source>
        <dbReference type="Proteomes" id="UP000298594"/>
    </source>
</evidence>
<name>A0A4D6XRS3_9GAMM</name>
<keyword evidence="6" id="KW-0963">Cytoplasm</keyword>
<keyword evidence="8" id="KW-0653">Protein transport</keyword>
<feature type="domain" description="Flagellar assembly protein FliH/Type III secretion system HrpE" evidence="10">
    <location>
        <begin position="89"/>
        <end position="213"/>
    </location>
</feature>
<dbReference type="GO" id="GO:0044781">
    <property type="term" value="P:bacterial-type flagellum organization"/>
    <property type="evidence" value="ECO:0007669"/>
    <property type="project" value="UniProtKB-KW"/>
</dbReference>
<comment type="subcellular location">
    <subcellularLocation>
        <location evidence="2">Cytoplasm</location>
    </subcellularLocation>
</comment>
<dbReference type="InterPro" id="IPR000563">
    <property type="entry name" value="Flag_FliH"/>
</dbReference>
<dbReference type="GO" id="GO:0071973">
    <property type="term" value="P:bacterial-type flagellum-dependent cell motility"/>
    <property type="evidence" value="ECO:0007669"/>
    <property type="project" value="InterPro"/>
</dbReference>
<keyword evidence="11" id="KW-0969">Cilium</keyword>
<keyword evidence="7" id="KW-1005">Bacterial flagellum biogenesis</keyword>
<evidence type="ECO:0000256" key="5">
    <source>
        <dbReference type="ARBA" id="ARBA00022448"/>
    </source>
</evidence>
<evidence type="ECO:0000256" key="4">
    <source>
        <dbReference type="ARBA" id="ARBA00016507"/>
    </source>
</evidence>
<dbReference type="RefSeq" id="WP_158358983.1">
    <property type="nucleotide sequence ID" value="NZ_CP034879.1"/>
</dbReference>
<dbReference type="Proteomes" id="UP000298594">
    <property type="component" value="Chromosome"/>
</dbReference>
<dbReference type="InterPro" id="IPR051472">
    <property type="entry name" value="T3SS_Stator/FliH"/>
</dbReference>
<evidence type="ECO:0000259" key="10">
    <source>
        <dbReference type="Pfam" id="PF02108"/>
    </source>
</evidence>
<reference evidence="11 12" key="1">
    <citation type="submission" date="2018-12" db="EMBL/GenBank/DDBJ databases">
        <authorList>
            <person name="Chong R.A."/>
        </authorList>
    </citation>
    <scope>NUCLEOTIDE SEQUENCE [LARGE SCALE GENOMIC DNA]</scope>
    <source>
        <strain evidence="11 12">Bca</strain>
    </source>
</reference>
<dbReference type="PRINTS" id="PR01003">
    <property type="entry name" value="FLGFLIH"/>
</dbReference>
<protein>
    <recommendedName>
        <fullName evidence="4">Flagellar assembly protein FliH</fullName>
    </recommendedName>
</protein>
<sequence>MPNLILEKKWTRWYPKKIFFKNKKNNKKFLYSSDQYTQDDFYLDVHNKKQCHQDEKNNISTIDITTTKEYTIGFEKGLSEGVQENILLKNQLNNLLLDYEKSFSELEKILYSRVLKTVLIVSSYVIGHKTNIDELILLKSIKKTINKDGMFLKKPHLIIHSNNRLLIEKTFKNFLHTYKWKLVCDDNIDINSFKITSESSDIDVTVDARWQELCRLLYSEEY</sequence>
<evidence type="ECO:0000256" key="2">
    <source>
        <dbReference type="ARBA" id="ARBA00004496"/>
    </source>
</evidence>
<gene>
    <name evidence="11" type="ORF">D9V67_00380</name>
</gene>
<dbReference type="GO" id="GO:0005829">
    <property type="term" value="C:cytosol"/>
    <property type="evidence" value="ECO:0007669"/>
    <property type="project" value="TreeGrafter"/>
</dbReference>
<dbReference type="PANTHER" id="PTHR34982">
    <property type="entry name" value="YOP PROTEINS TRANSLOCATION PROTEIN L"/>
    <property type="match status" value="1"/>
</dbReference>
<evidence type="ECO:0000256" key="6">
    <source>
        <dbReference type="ARBA" id="ARBA00022490"/>
    </source>
</evidence>
<evidence type="ECO:0000256" key="8">
    <source>
        <dbReference type="ARBA" id="ARBA00022927"/>
    </source>
</evidence>
<reference evidence="11 12" key="2">
    <citation type="submission" date="2019-05" db="EMBL/GenBank/DDBJ databases">
        <title>Genome evolution of the obligate endosymbiont Buchnera aphidicola.</title>
        <authorList>
            <person name="Moran N.A."/>
        </authorList>
    </citation>
    <scope>NUCLEOTIDE SEQUENCE [LARGE SCALE GENOMIC DNA]</scope>
    <source>
        <strain evidence="11 12">Bca</strain>
    </source>
</reference>
<comment type="function">
    <text evidence="1">Needed for flagellar regrowth and assembly.</text>
</comment>
<dbReference type="GO" id="GO:0003774">
    <property type="term" value="F:cytoskeletal motor activity"/>
    <property type="evidence" value="ECO:0007669"/>
    <property type="project" value="InterPro"/>
</dbReference>
<dbReference type="InterPro" id="IPR018035">
    <property type="entry name" value="Flagellar_FliH/T3SS_HrpE"/>
</dbReference>
<dbReference type="OrthoDB" id="6415116at2"/>
<organism evidence="11 12">
    <name type="scientific">Buchnera aphidicola</name>
    <name type="common">Brachycaudus cardui</name>
    <dbReference type="NCBI Taxonomy" id="557993"/>
    <lineage>
        <taxon>Bacteria</taxon>
        <taxon>Pseudomonadati</taxon>
        <taxon>Pseudomonadota</taxon>
        <taxon>Gammaproteobacteria</taxon>
        <taxon>Enterobacterales</taxon>
        <taxon>Erwiniaceae</taxon>
        <taxon>Buchnera</taxon>
    </lineage>
</organism>
<evidence type="ECO:0000256" key="3">
    <source>
        <dbReference type="ARBA" id="ARBA00006602"/>
    </source>
</evidence>
<dbReference type="Pfam" id="PF02108">
    <property type="entry name" value="FliH"/>
    <property type="match status" value="1"/>
</dbReference>
<keyword evidence="5" id="KW-0813">Transport</keyword>
<dbReference type="EMBL" id="CP034879">
    <property type="protein sequence ID" value="QCI20232.1"/>
    <property type="molecule type" value="Genomic_DNA"/>
</dbReference>
<evidence type="ECO:0000313" key="11">
    <source>
        <dbReference type="EMBL" id="QCI20232.1"/>
    </source>
</evidence>
<evidence type="ECO:0000256" key="1">
    <source>
        <dbReference type="ARBA" id="ARBA00003041"/>
    </source>
</evidence>
<dbReference type="AlphaFoldDB" id="A0A4D6XRS3"/>